<dbReference type="Pfam" id="PF20451">
    <property type="entry name" value="Calmod_bind_M"/>
    <property type="match status" value="1"/>
</dbReference>
<dbReference type="InterPro" id="IPR046831">
    <property type="entry name" value="Calmodulin_bind_N"/>
</dbReference>
<evidence type="ECO:0000313" key="5">
    <source>
        <dbReference type="EMBL" id="TVU31876.1"/>
    </source>
</evidence>
<feature type="region of interest" description="Disordered" evidence="2">
    <location>
        <begin position="635"/>
        <end position="668"/>
    </location>
</feature>
<accession>A0A5J9V7G6</accession>
<feature type="coiled-coil region" evidence="1">
    <location>
        <begin position="61"/>
        <end position="91"/>
    </location>
</feature>
<feature type="domain" description="Calmodulin binding protein central" evidence="4">
    <location>
        <begin position="332"/>
        <end position="396"/>
    </location>
</feature>
<dbReference type="PANTHER" id="PTHR31713">
    <property type="entry name" value="OS02G0177800 PROTEIN"/>
    <property type="match status" value="1"/>
</dbReference>
<evidence type="ECO:0000256" key="1">
    <source>
        <dbReference type="SAM" id="Coils"/>
    </source>
</evidence>
<dbReference type="GO" id="GO:0003700">
    <property type="term" value="F:DNA-binding transcription factor activity"/>
    <property type="evidence" value="ECO:0007669"/>
    <property type="project" value="TreeGrafter"/>
</dbReference>
<dbReference type="Proteomes" id="UP000324897">
    <property type="component" value="Chromosome 1"/>
</dbReference>
<feature type="domain" description="Calmodulin binding protein-like N-terminal" evidence="3">
    <location>
        <begin position="124"/>
        <end position="268"/>
    </location>
</feature>
<feature type="compositionally biased region" description="Basic and acidic residues" evidence="2">
    <location>
        <begin position="639"/>
        <end position="653"/>
    </location>
</feature>
<comment type="caution">
    <text evidence="5">The sequence shown here is derived from an EMBL/GenBank/DDBJ whole genome shotgun (WGS) entry which is preliminary data.</text>
</comment>
<keyword evidence="6" id="KW-1185">Reference proteome</keyword>
<sequence>MPLPGPKDLEDNDGGGGSRDHHRQSDPSVLASSLFVHAAIAKEPLFTSDILLYLYDSDKPMELIEEMQRMLQRQNEKIESMWRENQELREKVSSLTADISRFGGYLQHSPAPRMPSDKNCSLPLRLRFVNACCNDKYSTRKIEADDKSLLKVAIYDQNNKIITCEPFSSMRVHIVAIHGDFDDDHKGRWTEEHFHSKIVTGRRGKEQLLFGKLYFRLQDGVGYLNSARFQDNSSFVPSKRFKLGVTAADERISERIQEGITESFAVKDIRGFYCFHPMQGAKELTVIPSFSKKSNGLSVTTKFWYPEYGPLLPFGRAIMVLLSTKKSCNPSPHDAVYKLSRIAMNGDRHRSLERNGIKTVEDLLCSYSKNPDVLRKIMGKISEQDWDKLISHALKCEPRAGAYYSCIHEGSVSREHWPFSRRNDSCCPKESSSVEPNPTIQKQLNVRLRHHQIYSMLNGPSSAASSQNVPRKLTVEFYSECLVEEFDSNTDQQVTSVGNEILPVPSMNNNNSKEPSSPHIHSLECKSTPEGNRVLPGNPSAGVTMEGFLSMLETTLLEDEACGDFDFSEMSRGSNSNVVEHSGGLSCINEARNMNYGGRSPASEAGSVVSGGVSPASEMGSINYRKFLPSPIRKAGNKRFREEPRLEPVREADTVSDASTYFRAEDEC</sequence>
<dbReference type="EMBL" id="RWGY01000011">
    <property type="protein sequence ID" value="TVU31876.1"/>
    <property type="molecule type" value="Genomic_DNA"/>
</dbReference>
<proteinExistence type="predicted"/>
<dbReference type="GO" id="GO:0005634">
    <property type="term" value="C:nucleus"/>
    <property type="evidence" value="ECO:0007669"/>
    <property type="project" value="TreeGrafter"/>
</dbReference>
<feature type="region of interest" description="Disordered" evidence="2">
    <location>
        <begin position="510"/>
        <end position="533"/>
    </location>
</feature>
<dbReference type="OrthoDB" id="614047at2759"/>
<dbReference type="AlphaFoldDB" id="A0A5J9V7G6"/>
<dbReference type="GO" id="GO:0080142">
    <property type="term" value="P:regulation of salicylic acid biosynthetic process"/>
    <property type="evidence" value="ECO:0007669"/>
    <property type="project" value="TreeGrafter"/>
</dbReference>
<protein>
    <submittedName>
        <fullName evidence="5">Uncharacterized protein</fullName>
    </submittedName>
</protein>
<feature type="region of interest" description="Disordered" evidence="2">
    <location>
        <begin position="1"/>
        <end position="26"/>
    </location>
</feature>
<gene>
    <name evidence="5" type="ORF">EJB05_23580</name>
</gene>
<dbReference type="InterPro" id="IPR012416">
    <property type="entry name" value="CBP60"/>
</dbReference>
<evidence type="ECO:0000259" key="4">
    <source>
        <dbReference type="Pfam" id="PF20451"/>
    </source>
</evidence>
<dbReference type="InterPro" id="IPR046830">
    <property type="entry name" value="Calmod_bind_M"/>
</dbReference>
<dbReference type="GO" id="GO:0043565">
    <property type="term" value="F:sequence-specific DNA binding"/>
    <property type="evidence" value="ECO:0007669"/>
    <property type="project" value="TreeGrafter"/>
</dbReference>
<dbReference type="Pfam" id="PF07887">
    <property type="entry name" value="Calmodulin_bind"/>
    <property type="match status" value="1"/>
</dbReference>
<evidence type="ECO:0000256" key="2">
    <source>
        <dbReference type="SAM" id="MobiDB-lite"/>
    </source>
</evidence>
<evidence type="ECO:0000313" key="6">
    <source>
        <dbReference type="Proteomes" id="UP000324897"/>
    </source>
</evidence>
<keyword evidence="1" id="KW-0175">Coiled coil</keyword>
<evidence type="ECO:0000259" key="3">
    <source>
        <dbReference type="Pfam" id="PF07887"/>
    </source>
</evidence>
<dbReference type="PANTHER" id="PTHR31713:SF55">
    <property type="entry name" value="OS11G0663100 PROTEIN"/>
    <property type="match status" value="1"/>
</dbReference>
<dbReference type="Gramene" id="TVU31876">
    <property type="protein sequence ID" value="TVU31876"/>
    <property type="gene ID" value="EJB05_23580"/>
</dbReference>
<dbReference type="GO" id="GO:0005516">
    <property type="term" value="F:calmodulin binding"/>
    <property type="evidence" value="ECO:0007669"/>
    <property type="project" value="InterPro"/>
</dbReference>
<organism evidence="5 6">
    <name type="scientific">Eragrostis curvula</name>
    <name type="common">weeping love grass</name>
    <dbReference type="NCBI Taxonomy" id="38414"/>
    <lineage>
        <taxon>Eukaryota</taxon>
        <taxon>Viridiplantae</taxon>
        <taxon>Streptophyta</taxon>
        <taxon>Embryophyta</taxon>
        <taxon>Tracheophyta</taxon>
        <taxon>Spermatophyta</taxon>
        <taxon>Magnoliopsida</taxon>
        <taxon>Liliopsida</taxon>
        <taxon>Poales</taxon>
        <taxon>Poaceae</taxon>
        <taxon>PACMAD clade</taxon>
        <taxon>Chloridoideae</taxon>
        <taxon>Eragrostideae</taxon>
        <taxon>Eragrostidinae</taxon>
        <taxon>Eragrostis</taxon>
    </lineage>
</organism>
<name>A0A5J9V7G6_9POAL</name>
<reference evidence="5 6" key="1">
    <citation type="journal article" date="2019" name="Sci. Rep.">
        <title>A high-quality genome of Eragrostis curvula grass provides insights into Poaceae evolution and supports new strategies to enhance forage quality.</title>
        <authorList>
            <person name="Carballo J."/>
            <person name="Santos B.A.C.M."/>
            <person name="Zappacosta D."/>
            <person name="Garbus I."/>
            <person name="Selva J.P."/>
            <person name="Gallo C.A."/>
            <person name="Diaz A."/>
            <person name="Albertini E."/>
            <person name="Caccamo M."/>
            <person name="Echenique V."/>
        </authorList>
    </citation>
    <scope>NUCLEOTIDE SEQUENCE [LARGE SCALE GENOMIC DNA]</scope>
    <source>
        <strain evidence="6">cv. Victoria</strain>
        <tissue evidence="5">Leaf</tissue>
    </source>
</reference>